<comment type="caution">
    <text evidence="3">The sequence shown here is derived from an EMBL/GenBank/DDBJ whole genome shotgun (WGS) entry which is preliminary data.</text>
</comment>
<dbReference type="AlphaFoldDB" id="A0A3E3HV19"/>
<dbReference type="EMBL" id="QVLU01000045">
    <property type="protein sequence ID" value="RGE63728.1"/>
    <property type="molecule type" value="Genomic_DNA"/>
</dbReference>
<keyword evidence="1" id="KW-0813">Transport</keyword>
<dbReference type="RefSeq" id="WP_021634304.1">
    <property type="nucleotide sequence ID" value="NZ_CALBAU010000245.1"/>
</dbReference>
<protein>
    <recommendedName>
        <fullName evidence="7">ATPase</fullName>
    </recommendedName>
</protein>
<dbReference type="PANTHER" id="PTHR38682">
    <property type="entry name" value="V-TYPE ATP SYNTHASE SUBUNIT C"/>
    <property type="match status" value="1"/>
</dbReference>
<dbReference type="OrthoDB" id="9816136at2"/>
<reference evidence="3 6" key="1">
    <citation type="submission" date="2018-08" db="EMBL/GenBank/DDBJ databases">
        <title>A genome reference for cultivated species of the human gut microbiota.</title>
        <authorList>
            <person name="Zou Y."/>
            <person name="Xue W."/>
            <person name="Luo G."/>
        </authorList>
    </citation>
    <scope>NUCLEOTIDE SEQUENCE [LARGE SCALE GENOMIC DNA]</scope>
    <source>
        <strain evidence="4 6">AF26-4BH</strain>
        <strain evidence="3">TF05-5AC</strain>
    </source>
</reference>
<dbReference type="GeneID" id="97990614"/>
<dbReference type="InterPro" id="IPR050873">
    <property type="entry name" value="V-ATPase_V0D/AC39_subunit"/>
</dbReference>
<evidence type="ECO:0000256" key="1">
    <source>
        <dbReference type="ARBA" id="ARBA00022448"/>
    </source>
</evidence>
<proteinExistence type="predicted"/>
<dbReference type="Gene3D" id="1.10.132.50">
    <property type="entry name" value="ATP synthase (C/AC39) subunit, domain 3"/>
    <property type="match status" value="3"/>
</dbReference>
<dbReference type="GO" id="GO:0046961">
    <property type="term" value="F:proton-transporting ATPase activity, rotational mechanism"/>
    <property type="evidence" value="ECO:0007669"/>
    <property type="project" value="InterPro"/>
</dbReference>
<keyword evidence="2" id="KW-0406">Ion transport</keyword>
<evidence type="ECO:0008006" key="7">
    <source>
        <dbReference type="Google" id="ProtNLM"/>
    </source>
</evidence>
<dbReference type="Proteomes" id="UP000261166">
    <property type="component" value="Unassembled WGS sequence"/>
</dbReference>
<evidence type="ECO:0000313" key="4">
    <source>
        <dbReference type="EMBL" id="RGE63728.1"/>
    </source>
</evidence>
<dbReference type="InterPro" id="IPR002843">
    <property type="entry name" value="ATPase_V0-cplx_csu/dsu"/>
</dbReference>
<keyword evidence="5" id="KW-1185">Reference proteome</keyword>
<gene>
    <name evidence="4" type="ORF">DWY69_28255</name>
    <name evidence="3" type="ORF">DXC51_28105</name>
</gene>
<dbReference type="Proteomes" id="UP000260812">
    <property type="component" value="Unassembled WGS sequence"/>
</dbReference>
<dbReference type="PANTHER" id="PTHR38682:SF1">
    <property type="entry name" value="V-TYPE ATP SYNTHASE SUBUNIT C"/>
    <property type="match status" value="1"/>
</dbReference>
<sequence>MSLFRYSGLSTKVKAMKGRLLSPEQFREMSDLHSVPEVLSYLKKMPSYEKVLADKDEAHLHRGAAEALVKQSLYYDFGKLYRFADLEQRVFLEDYFMRYEVIFLKNVLRYLFDSNEDRADIDLSAYQAVFERHSEMDPNVLMQAESVEGLIGLLQETIYGKTLEMVGRSGKANLFDYESALDMLFFKQLWLDARKHLKKADLQVIQRSAGLEADTLNIQWIHRAGKYYHMAPADIYEFLIPIHYRLSTSQVKQLVEAESAKDFMDVLQGTVYGRDMQEAGTAQLEGICGRLMDKVHALNLRTQPYSVACLDTYLYQKEQEVNKVIKVIECVRYGLAAERIKEYLA</sequence>
<evidence type="ECO:0000313" key="5">
    <source>
        <dbReference type="Proteomes" id="UP000260812"/>
    </source>
</evidence>
<dbReference type="Pfam" id="PF01992">
    <property type="entry name" value="vATP-synt_AC39"/>
    <property type="match status" value="1"/>
</dbReference>
<evidence type="ECO:0000313" key="6">
    <source>
        <dbReference type="Proteomes" id="UP000261166"/>
    </source>
</evidence>
<organism evidence="3 5">
    <name type="scientific">Eisenbergiella massiliensis</name>
    <dbReference type="NCBI Taxonomy" id="1720294"/>
    <lineage>
        <taxon>Bacteria</taxon>
        <taxon>Bacillati</taxon>
        <taxon>Bacillota</taxon>
        <taxon>Clostridia</taxon>
        <taxon>Lachnospirales</taxon>
        <taxon>Lachnospiraceae</taxon>
        <taxon>Eisenbergiella</taxon>
    </lineage>
</organism>
<evidence type="ECO:0000256" key="2">
    <source>
        <dbReference type="ARBA" id="ARBA00023065"/>
    </source>
</evidence>
<dbReference type="InterPro" id="IPR044911">
    <property type="entry name" value="V-type_ATPase_csu/dsu_dom_3"/>
</dbReference>
<accession>A0A3E3HV19</accession>
<name>A0A3E3HV19_9FIRM</name>
<dbReference type="SUPFAM" id="SSF103486">
    <property type="entry name" value="V-type ATP synthase subunit C"/>
    <property type="match status" value="1"/>
</dbReference>
<evidence type="ECO:0000313" key="3">
    <source>
        <dbReference type="EMBL" id="RGE55674.1"/>
    </source>
</evidence>
<dbReference type="EMBL" id="QVLV01000039">
    <property type="protein sequence ID" value="RGE55674.1"/>
    <property type="molecule type" value="Genomic_DNA"/>
</dbReference>
<dbReference type="InterPro" id="IPR036079">
    <property type="entry name" value="ATPase_csu/dsu_sf"/>
</dbReference>